<dbReference type="PANTHER" id="PTHR14379">
    <property type="entry name" value="LIMKAIN B LKAP"/>
    <property type="match status" value="1"/>
</dbReference>
<evidence type="ECO:0000259" key="2">
    <source>
        <dbReference type="Pfam" id="PF01936"/>
    </source>
</evidence>
<dbReference type="Pfam" id="PF01936">
    <property type="entry name" value="NYN"/>
    <property type="match status" value="1"/>
</dbReference>
<dbReference type="GO" id="GO:0005777">
    <property type="term" value="C:peroxisome"/>
    <property type="evidence" value="ECO:0007669"/>
    <property type="project" value="InterPro"/>
</dbReference>
<dbReference type="PANTHER" id="PTHR14379:SF3">
    <property type="entry name" value="MEIOSIS REGULATOR AND MRNA STABILITY FACTOR 1"/>
    <property type="match status" value="1"/>
</dbReference>
<evidence type="ECO:0000313" key="3">
    <source>
        <dbReference type="EMBL" id="CAE6193314.1"/>
    </source>
</evidence>
<gene>
    <name evidence="3" type="ORF">AARE701A_LOCUS19289</name>
</gene>
<feature type="region of interest" description="Disordered" evidence="1">
    <location>
        <begin position="190"/>
        <end position="217"/>
    </location>
</feature>
<sequence>MFYPEALTCDPRLPDASIYGPNFDSYMDAKTCVFWDVEDYPIPHGSDPVSLGQKIKSVLLAANYRGEVSINAYVDTLSDELRSQYLDAGITVDLMPQGDEYARSSSLFVDAYLWALDNPAPANMIVLSKKVFETVERRNALSIFQSFYRVGFAVVLSDTDLSWLPPDTDWLPPLARSTLFLTGLFDKKRKREGTPTMTSSETKNEQTSFFQHKLKPPKTSPGSIFPITSCFDHPVSLSMAAFYSEQQASEYRWTQWI</sequence>
<reference evidence="3" key="1">
    <citation type="submission" date="2021-01" db="EMBL/GenBank/DDBJ databases">
        <authorList>
            <person name="Bezrukov I."/>
        </authorList>
    </citation>
    <scope>NUCLEOTIDE SEQUENCE</scope>
</reference>
<feature type="domain" description="NYN" evidence="2">
    <location>
        <begin position="30"/>
        <end position="132"/>
    </location>
</feature>
<protein>
    <recommendedName>
        <fullName evidence="2">NYN domain-containing protein</fullName>
    </recommendedName>
</protein>
<feature type="compositionally biased region" description="Polar residues" evidence="1">
    <location>
        <begin position="195"/>
        <end position="210"/>
    </location>
</feature>
<keyword evidence="4" id="KW-1185">Reference proteome</keyword>
<proteinExistence type="predicted"/>
<dbReference type="GO" id="GO:0010468">
    <property type="term" value="P:regulation of gene expression"/>
    <property type="evidence" value="ECO:0007669"/>
    <property type="project" value="InterPro"/>
</dbReference>
<evidence type="ECO:0000256" key="1">
    <source>
        <dbReference type="SAM" id="MobiDB-lite"/>
    </source>
</evidence>
<accession>A0A8S2AWD5</accession>
<dbReference type="Proteomes" id="UP000682877">
    <property type="component" value="Chromosome 7"/>
</dbReference>
<evidence type="ECO:0000313" key="4">
    <source>
        <dbReference type="Proteomes" id="UP000682877"/>
    </source>
</evidence>
<dbReference type="InterPro" id="IPR021139">
    <property type="entry name" value="NYN"/>
</dbReference>
<dbReference type="InterPro" id="IPR024768">
    <property type="entry name" value="Marf1"/>
</dbReference>
<organism evidence="3 4">
    <name type="scientific">Arabidopsis arenosa</name>
    <name type="common">Sand rock-cress</name>
    <name type="synonym">Cardaminopsis arenosa</name>
    <dbReference type="NCBI Taxonomy" id="38785"/>
    <lineage>
        <taxon>Eukaryota</taxon>
        <taxon>Viridiplantae</taxon>
        <taxon>Streptophyta</taxon>
        <taxon>Embryophyta</taxon>
        <taxon>Tracheophyta</taxon>
        <taxon>Spermatophyta</taxon>
        <taxon>Magnoliopsida</taxon>
        <taxon>eudicotyledons</taxon>
        <taxon>Gunneridae</taxon>
        <taxon>Pentapetalae</taxon>
        <taxon>rosids</taxon>
        <taxon>malvids</taxon>
        <taxon>Brassicales</taxon>
        <taxon>Brassicaceae</taxon>
        <taxon>Camelineae</taxon>
        <taxon>Arabidopsis</taxon>
    </lineage>
</organism>
<dbReference type="GO" id="GO:0004540">
    <property type="term" value="F:RNA nuclease activity"/>
    <property type="evidence" value="ECO:0007669"/>
    <property type="project" value="InterPro"/>
</dbReference>
<dbReference type="EMBL" id="LR999457">
    <property type="protein sequence ID" value="CAE6193314.1"/>
    <property type="molecule type" value="Genomic_DNA"/>
</dbReference>
<name>A0A8S2AWD5_ARAAE</name>
<dbReference type="AlphaFoldDB" id="A0A8S2AWD5"/>
<dbReference type="CDD" id="cd10910">
    <property type="entry name" value="PIN_limkain_b1_N_like"/>
    <property type="match status" value="1"/>
</dbReference>